<evidence type="ECO:0000256" key="1">
    <source>
        <dbReference type="SAM" id="MobiDB-lite"/>
    </source>
</evidence>
<proteinExistence type="predicted"/>
<reference evidence="2 3" key="1">
    <citation type="submission" date="2023-07" db="EMBL/GenBank/DDBJ databases">
        <title>Comparative genomics of wheat-associated soil bacteria to identify genetic determinants of phenazine resistance.</title>
        <authorList>
            <person name="Mouncey N."/>
        </authorList>
    </citation>
    <scope>NUCLEOTIDE SEQUENCE [LARGE SCALE GENOMIC DNA]</scope>
    <source>
        <strain evidence="2 3">W4I19-2</strain>
    </source>
</reference>
<name>A0ABU0PSM1_STRAH</name>
<evidence type="ECO:0000313" key="2">
    <source>
        <dbReference type="EMBL" id="MDQ0681383.1"/>
    </source>
</evidence>
<evidence type="ECO:0000313" key="3">
    <source>
        <dbReference type="Proteomes" id="UP001243364"/>
    </source>
</evidence>
<dbReference type="Proteomes" id="UP001243364">
    <property type="component" value="Unassembled WGS sequence"/>
</dbReference>
<protein>
    <submittedName>
        <fullName evidence="2">Uncharacterized protein</fullName>
    </submittedName>
</protein>
<feature type="region of interest" description="Disordered" evidence="1">
    <location>
        <begin position="1"/>
        <end position="45"/>
    </location>
</feature>
<comment type="caution">
    <text evidence="2">The sequence shown here is derived from an EMBL/GenBank/DDBJ whole genome shotgun (WGS) entry which is preliminary data.</text>
</comment>
<sequence>MALTCTDLTAPPLGYGDTMSADTSQGARGDSSWHQMAPDGTKPVRCGVVPTRLIRASALPVNVRHRRRERDHDQPGTPSSPVVVTPPAVPTIVATPVDGARDGCPVTCR</sequence>
<keyword evidence="3" id="KW-1185">Reference proteome</keyword>
<feature type="region of interest" description="Disordered" evidence="1">
    <location>
        <begin position="62"/>
        <end position="96"/>
    </location>
</feature>
<feature type="compositionally biased region" description="Low complexity" evidence="1">
    <location>
        <begin position="77"/>
        <end position="96"/>
    </location>
</feature>
<gene>
    <name evidence="2" type="ORF">QFZ56_000346</name>
</gene>
<organism evidence="2 3">
    <name type="scientific">Streptomyces achromogenes</name>
    <dbReference type="NCBI Taxonomy" id="67255"/>
    <lineage>
        <taxon>Bacteria</taxon>
        <taxon>Bacillati</taxon>
        <taxon>Actinomycetota</taxon>
        <taxon>Actinomycetes</taxon>
        <taxon>Kitasatosporales</taxon>
        <taxon>Streptomycetaceae</taxon>
        <taxon>Streptomyces</taxon>
    </lineage>
</organism>
<accession>A0ABU0PSM1</accession>
<dbReference type="EMBL" id="JAUSYA010000001">
    <property type="protein sequence ID" value="MDQ0681383.1"/>
    <property type="molecule type" value="Genomic_DNA"/>
</dbReference>